<protein>
    <submittedName>
        <fullName evidence="4">Hsp20/alpha crystallin family protein</fullName>
    </submittedName>
</protein>
<dbReference type="InterPro" id="IPR031107">
    <property type="entry name" value="Small_HSP"/>
</dbReference>
<reference evidence="4 5" key="1">
    <citation type="submission" date="2019-08" db="EMBL/GenBank/DDBJ databases">
        <title>In-depth cultivation of the pig gut microbiome towards novel bacterial diversity and tailored functional studies.</title>
        <authorList>
            <person name="Wylensek D."/>
            <person name="Hitch T.C.A."/>
            <person name="Clavel T."/>
        </authorList>
    </citation>
    <scope>NUCLEOTIDE SEQUENCE [LARGE SCALE GENOMIC DNA]</scope>
    <source>
        <strain evidence="4 5">Oil+RF-744-GAM-WT-6</strain>
    </source>
</reference>
<gene>
    <name evidence="4" type="ORF">FYJ51_06975</name>
</gene>
<dbReference type="Gene3D" id="2.60.40.790">
    <property type="match status" value="1"/>
</dbReference>
<name>A0A7X2NSA4_9FIRM</name>
<keyword evidence="5" id="KW-1185">Reference proteome</keyword>
<dbReference type="EMBL" id="VUMN01000014">
    <property type="protein sequence ID" value="MSS58646.1"/>
    <property type="molecule type" value="Genomic_DNA"/>
</dbReference>
<evidence type="ECO:0000259" key="3">
    <source>
        <dbReference type="PROSITE" id="PS01031"/>
    </source>
</evidence>
<feature type="domain" description="SHSP" evidence="3">
    <location>
        <begin position="20"/>
        <end position="139"/>
    </location>
</feature>
<dbReference type="Proteomes" id="UP000461880">
    <property type="component" value="Unassembled WGS sequence"/>
</dbReference>
<dbReference type="PROSITE" id="PS01031">
    <property type="entry name" value="SHSP"/>
    <property type="match status" value="1"/>
</dbReference>
<proteinExistence type="inferred from homology"/>
<evidence type="ECO:0000313" key="4">
    <source>
        <dbReference type="EMBL" id="MSS58646.1"/>
    </source>
</evidence>
<evidence type="ECO:0000256" key="2">
    <source>
        <dbReference type="RuleBase" id="RU003616"/>
    </source>
</evidence>
<evidence type="ECO:0000313" key="5">
    <source>
        <dbReference type="Proteomes" id="UP000461880"/>
    </source>
</evidence>
<comment type="caution">
    <text evidence="4">The sequence shown here is derived from an EMBL/GenBank/DDBJ whole genome shotgun (WGS) entry which is preliminary data.</text>
</comment>
<dbReference type="PANTHER" id="PTHR11527">
    <property type="entry name" value="HEAT-SHOCK PROTEIN 20 FAMILY MEMBER"/>
    <property type="match status" value="1"/>
</dbReference>
<sequence>MMFMPDVRNDFDLFDDVFRSPVFDLEPAMKTDISEKDGKYLMKTDLPGFSKEDIKVSLKNGTLTIHAQHDSNKDTKDKKGRLIRQERYSGAYTRSFYVGGQVKDTDVHASYKDGTLSLEFPAYDETRKLENKAEPIAIE</sequence>
<dbReference type="SUPFAM" id="SSF49764">
    <property type="entry name" value="HSP20-like chaperones"/>
    <property type="match status" value="1"/>
</dbReference>
<dbReference type="CDD" id="cd06471">
    <property type="entry name" value="ACD_LpsHSP_like"/>
    <property type="match status" value="1"/>
</dbReference>
<accession>A0A7X2NSA4</accession>
<dbReference type="Pfam" id="PF00011">
    <property type="entry name" value="HSP20"/>
    <property type="match status" value="1"/>
</dbReference>
<evidence type="ECO:0000256" key="1">
    <source>
        <dbReference type="PROSITE-ProRule" id="PRU00285"/>
    </source>
</evidence>
<organism evidence="4 5">
    <name type="scientific">Stecheria intestinalis</name>
    <dbReference type="NCBI Taxonomy" id="2606630"/>
    <lineage>
        <taxon>Bacteria</taxon>
        <taxon>Bacillati</taxon>
        <taxon>Bacillota</taxon>
        <taxon>Erysipelotrichia</taxon>
        <taxon>Erysipelotrichales</taxon>
        <taxon>Erysipelotrichaceae</taxon>
        <taxon>Stecheria</taxon>
    </lineage>
</organism>
<comment type="similarity">
    <text evidence="1 2">Belongs to the small heat shock protein (HSP20) family.</text>
</comment>
<dbReference type="AlphaFoldDB" id="A0A7X2NSA4"/>
<dbReference type="InterPro" id="IPR002068">
    <property type="entry name" value="A-crystallin/Hsp20_dom"/>
</dbReference>
<dbReference type="InterPro" id="IPR008978">
    <property type="entry name" value="HSP20-like_chaperone"/>
</dbReference>